<proteinExistence type="predicted"/>
<reference evidence="1 2" key="1">
    <citation type="submission" date="2024-01" db="EMBL/GenBank/DDBJ databases">
        <title>The genomes of 5 underutilized Papilionoideae crops provide insights into root nodulation and disease resistance.</title>
        <authorList>
            <person name="Yuan L."/>
        </authorList>
    </citation>
    <scope>NUCLEOTIDE SEQUENCE [LARGE SCALE GENOMIC DNA]</scope>
    <source>
        <strain evidence="1">LY-2023</strain>
        <tissue evidence="1">Leaf</tissue>
    </source>
</reference>
<comment type="caution">
    <text evidence="1">The sequence shown here is derived from an EMBL/GenBank/DDBJ whole genome shotgun (WGS) entry which is preliminary data.</text>
</comment>
<accession>A0AAN9PJR8</accession>
<gene>
    <name evidence="1" type="ORF">RJT34_10635</name>
</gene>
<keyword evidence="2" id="KW-1185">Reference proteome</keyword>
<sequence length="90" mass="10157">MTCKTSRNIRHLVLSFTLHSILHYSELCYNLINYICFEGGPYHAINVSLSSSVMSLSNNLHLLRCVVSATEISIAKIHDLTLNAYSEWLA</sequence>
<dbReference type="Proteomes" id="UP001359559">
    <property type="component" value="Unassembled WGS sequence"/>
</dbReference>
<protein>
    <submittedName>
        <fullName evidence="1">Uncharacterized protein</fullName>
    </submittedName>
</protein>
<evidence type="ECO:0000313" key="2">
    <source>
        <dbReference type="Proteomes" id="UP001359559"/>
    </source>
</evidence>
<organism evidence="1 2">
    <name type="scientific">Clitoria ternatea</name>
    <name type="common">Butterfly pea</name>
    <dbReference type="NCBI Taxonomy" id="43366"/>
    <lineage>
        <taxon>Eukaryota</taxon>
        <taxon>Viridiplantae</taxon>
        <taxon>Streptophyta</taxon>
        <taxon>Embryophyta</taxon>
        <taxon>Tracheophyta</taxon>
        <taxon>Spermatophyta</taxon>
        <taxon>Magnoliopsida</taxon>
        <taxon>eudicotyledons</taxon>
        <taxon>Gunneridae</taxon>
        <taxon>Pentapetalae</taxon>
        <taxon>rosids</taxon>
        <taxon>fabids</taxon>
        <taxon>Fabales</taxon>
        <taxon>Fabaceae</taxon>
        <taxon>Papilionoideae</taxon>
        <taxon>50 kb inversion clade</taxon>
        <taxon>NPAAA clade</taxon>
        <taxon>indigoferoid/millettioid clade</taxon>
        <taxon>Phaseoleae</taxon>
        <taxon>Clitoria</taxon>
    </lineage>
</organism>
<dbReference type="EMBL" id="JAYKXN010000003">
    <property type="protein sequence ID" value="KAK7299807.1"/>
    <property type="molecule type" value="Genomic_DNA"/>
</dbReference>
<evidence type="ECO:0000313" key="1">
    <source>
        <dbReference type="EMBL" id="KAK7299807.1"/>
    </source>
</evidence>
<name>A0AAN9PJR8_CLITE</name>
<dbReference type="AlphaFoldDB" id="A0AAN9PJR8"/>